<accession>A0ABV6KLR6</accession>
<dbReference type="RefSeq" id="WP_160546701.1">
    <property type="nucleotide sequence ID" value="NZ_JBHLUU010000015.1"/>
</dbReference>
<keyword evidence="2" id="KW-1185">Reference proteome</keyword>
<name>A0ABV6KLR6_9BACI</name>
<dbReference type="SUPFAM" id="SSF116965">
    <property type="entry name" value="Hypothetical protein MPN330"/>
    <property type="match status" value="1"/>
</dbReference>
<evidence type="ECO:0000313" key="2">
    <source>
        <dbReference type="Proteomes" id="UP001589738"/>
    </source>
</evidence>
<dbReference type="Proteomes" id="UP001589738">
    <property type="component" value="Unassembled WGS sequence"/>
</dbReference>
<proteinExistence type="predicted"/>
<comment type="caution">
    <text evidence="1">The sequence shown here is derived from an EMBL/GenBank/DDBJ whole genome shotgun (WGS) entry which is preliminary data.</text>
</comment>
<protein>
    <submittedName>
        <fullName evidence="1">Tetratricopeptide repeat protein</fullName>
    </submittedName>
</protein>
<dbReference type="SUPFAM" id="SSF48452">
    <property type="entry name" value="TPR-like"/>
    <property type="match status" value="1"/>
</dbReference>
<organism evidence="1 2">
    <name type="scientific">Robertmurraya beringensis</name>
    <dbReference type="NCBI Taxonomy" id="641660"/>
    <lineage>
        <taxon>Bacteria</taxon>
        <taxon>Bacillati</taxon>
        <taxon>Bacillota</taxon>
        <taxon>Bacilli</taxon>
        <taxon>Bacillales</taxon>
        <taxon>Bacillaceae</taxon>
        <taxon>Robertmurraya</taxon>
    </lineage>
</organism>
<dbReference type="Gene3D" id="1.25.40.10">
    <property type="entry name" value="Tetratricopeptide repeat domain"/>
    <property type="match status" value="1"/>
</dbReference>
<dbReference type="Pfam" id="PF14559">
    <property type="entry name" value="TPR_19"/>
    <property type="match status" value="1"/>
</dbReference>
<sequence length="346" mass="41167">MKKRERARKDGNVVFFPDLEKRLFEKGLDFIQKKQFREAIPYFEEAKEHDQENSDIWFALVLAYYESGSFEKAKEYTEEMLRIGIGEYFQTVDMLIMVLVQLKEYSRVVHTIEVLLEEHEVPVEKYEHFRRLLDFSRRMLNAVEENQPVEIEDEKEIKQVAPQSLNLFDPKDEKELLLQVANLAHQNIQPVLNEIRNYLQSSEGQPFIKTMLLHVLKEHQYHEPITVTKLQSSMVLIPKDLYDLRDHQQKIEVSKVLAEQLEQENPTLLEQAISLIDRHLFILYPFHYPSNDMRTLAAAYHILVLMFFAQDYSIDEMSDVYQSSEQDIETLLRYIQEIEEFSYPII</sequence>
<dbReference type="EMBL" id="JBHLUU010000015">
    <property type="protein sequence ID" value="MFC0474261.1"/>
    <property type="molecule type" value="Genomic_DNA"/>
</dbReference>
<dbReference type="InterPro" id="IPR011990">
    <property type="entry name" value="TPR-like_helical_dom_sf"/>
</dbReference>
<reference evidence="1 2" key="1">
    <citation type="submission" date="2024-09" db="EMBL/GenBank/DDBJ databases">
        <authorList>
            <person name="Sun Q."/>
            <person name="Mori K."/>
        </authorList>
    </citation>
    <scope>NUCLEOTIDE SEQUENCE [LARGE SCALE GENOMIC DNA]</scope>
    <source>
        <strain evidence="1 2">CGMCC 1.9126</strain>
    </source>
</reference>
<gene>
    <name evidence="1" type="ORF">ACFFHF_02985</name>
</gene>
<evidence type="ECO:0000313" key="1">
    <source>
        <dbReference type="EMBL" id="MFC0474261.1"/>
    </source>
</evidence>